<proteinExistence type="predicted"/>
<gene>
    <name evidence="1" type="primary">ORF93815</name>
</gene>
<sequence>MLTLATGLADLYNNTESSQWLVIWLSRQVILVQFSFEVRFCQTTNDFQVVPDSTRYQRNTEENVAAAVCCSWTGLRLHSPNKPHGI</sequence>
<dbReference type="EMBL" id="HACG01028194">
    <property type="protein sequence ID" value="CEK75059.1"/>
    <property type="molecule type" value="Transcribed_RNA"/>
</dbReference>
<organism evidence="1">
    <name type="scientific">Arion vulgaris</name>
    <dbReference type="NCBI Taxonomy" id="1028688"/>
    <lineage>
        <taxon>Eukaryota</taxon>
        <taxon>Metazoa</taxon>
        <taxon>Spiralia</taxon>
        <taxon>Lophotrochozoa</taxon>
        <taxon>Mollusca</taxon>
        <taxon>Gastropoda</taxon>
        <taxon>Heterobranchia</taxon>
        <taxon>Euthyneura</taxon>
        <taxon>Panpulmonata</taxon>
        <taxon>Eupulmonata</taxon>
        <taxon>Stylommatophora</taxon>
        <taxon>Helicina</taxon>
        <taxon>Arionoidea</taxon>
        <taxon>Arionidae</taxon>
        <taxon>Arion</taxon>
    </lineage>
</organism>
<protein>
    <submittedName>
        <fullName evidence="1">Uncharacterized protein</fullName>
    </submittedName>
</protein>
<name>A0A0B7A2B5_9EUPU</name>
<accession>A0A0B7A2B5</accession>
<dbReference type="AlphaFoldDB" id="A0A0B7A2B5"/>
<evidence type="ECO:0000313" key="1">
    <source>
        <dbReference type="EMBL" id="CEK75059.1"/>
    </source>
</evidence>
<reference evidence="1" key="1">
    <citation type="submission" date="2014-12" db="EMBL/GenBank/DDBJ databases">
        <title>Insight into the proteome of Arion vulgaris.</title>
        <authorList>
            <person name="Aradska J."/>
            <person name="Bulat T."/>
            <person name="Smidak R."/>
            <person name="Sarate P."/>
            <person name="Gangsoo J."/>
            <person name="Sialana F."/>
            <person name="Bilban M."/>
            <person name="Lubec G."/>
        </authorList>
    </citation>
    <scope>NUCLEOTIDE SEQUENCE</scope>
    <source>
        <tissue evidence="1">Skin</tissue>
    </source>
</reference>